<organism evidence="2 3">
    <name type="scientific">Zizania palustris</name>
    <name type="common">Northern wild rice</name>
    <dbReference type="NCBI Taxonomy" id="103762"/>
    <lineage>
        <taxon>Eukaryota</taxon>
        <taxon>Viridiplantae</taxon>
        <taxon>Streptophyta</taxon>
        <taxon>Embryophyta</taxon>
        <taxon>Tracheophyta</taxon>
        <taxon>Spermatophyta</taxon>
        <taxon>Magnoliopsida</taxon>
        <taxon>Liliopsida</taxon>
        <taxon>Poales</taxon>
        <taxon>Poaceae</taxon>
        <taxon>BOP clade</taxon>
        <taxon>Oryzoideae</taxon>
        <taxon>Oryzeae</taxon>
        <taxon>Zizaniinae</taxon>
        <taxon>Zizania</taxon>
    </lineage>
</organism>
<feature type="region of interest" description="Disordered" evidence="1">
    <location>
        <begin position="33"/>
        <end position="59"/>
    </location>
</feature>
<sequence length="86" mass="8902">MAKLPLTLPVPVRVGSAARARCGWGRRASAVAHREAARDRRSVREATTRARGGGPQPRVGAALACRETAGAAAVREAASEATTGRN</sequence>
<evidence type="ECO:0000313" key="2">
    <source>
        <dbReference type="EMBL" id="KAG8065621.1"/>
    </source>
</evidence>
<dbReference type="Proteomes" id="UP000729402">
    <property type="component" value="Unassembled WGS sequence"/>
</dbReference>
<feature type="compositionally biased region" description="Basic and acidic residues" evidence="1">
    <location>
        <begin position="33"/>
        <end position="48"/>
    </location>
</feature>
<reference evidence="2" key="1">
    <citation type="journal article" date="2021" name="bioRxiv">
        <title>Whole Genome Assembly and Annotation of Northern Wild Rice, Zizania palustris L., Supports a Whole Genome Duplication in the Zizania Genus.</title>
        <authorList>
            <person name="Haas M."/>
            <person name="Kono T."/>
            <person name="Macchietto M."/>
            <person name="Millas R."/>
            <person name="McGilp L."/>
            <person name="Shao M."/>
            <person name="Duquette J."/>
            <person name="Hirsch C.N."/>
            <person name="Kimball J."/>
        </authorList>
    </citation>
    <scope>NUCLEOTIDE SEQUENCE</scope>
    <source>
        <tissue evidence="2">Fresh leaf tissue</tissue>
    </source>
</reference>
<dbReference type="AlphaFoldDB" id="A0A8J5S1L4"/>
<evidence type="ECO:0000313" key="3">
    <source>
        <dbReference type="Proteomes" id="UP000729402"/>
    </source>
</evidence>
<proteinExistence type="predicted"/>
<reference evidence="2" key="2">
    <citation type="submission" date="2021-02" db="EMBL/GenBank/DDBJ databases">
        <authorList>
            <person name="Kimball J.A."/>
            <person name="Haas M.W."/>
            <person name="Macchietto M."/>
            <person name="Kono T."/>
            <person name="Duquette J."/>
            <person name="Shao M."/>
        </authorList>
    </citation>
    <scope>NUCLEOTIDE SEQUENCE</scope>
    <source>
        <tissue evidence="2">Fresh leaf tissue</tissue>
    </source>
</reference>
<name>A0A8J5S1L4_ZIZPA</name>
<gene>
    <name evidence="2" type="ORF">GUJ93_ZPchr0004g40184</name>
</gene>
<dbReference type="EMBL" id="JAAALK010000285">
    <property type="protein sequence ID" value="KAG8065621.1"/>
    <property type="molecule type" value="Genomic_DNA"/>
</dbReference>
<comment type="caution">
    <text evidence="2">The sequence shown here is derived from an EMBL/GenBank/DDBJ whole genome shotgun (WGS) entry which is preliminary data.</text>
</comment>
<protein>
    <submittedName>
        <fullName evidence="2">Uncharacterized protein</fullName>
    </submittedName>
</protein>
<evidence type="ECO:0000256" key="1">
    <source>
        <dbReference type="SAM" id="MobiDB-lite"/>
    </source>
</evidence>
<accession>A0A8J5S1L4</accession>
<keyword evidence="3" id="KW-1185">Reference proteome</keyword>